<dbReference type="Gene3D" id="1.20.1070.10">
    <property type="entry name" value="Rhodopsin 7-helix transmembrane proteins"/>
    <property type="match status" value="1"/>
</dbReference>
<name>A0AAD7F4M9_9AGAR</name>
<keyword evidence="4 5" id="KW-0472">Membrane</keyword>
<evidence type="ECO:0000256" key="5">
    <source>
        <dbReference type="SAM" id="Phobius"/>
    </source>
</evidence>
<feature type="transmembrane region" description="Helical" evidence="5">
    <location>
        <begin position="122"/>
        <end position="141"/>
    </location>
</feature>
<keyword evidence="3 5" id="KW-1133">Transmembrane helix</keyword>
<feature type="transmembrane region" description="Helical" evidence="5">
    <location>
        <begin position="28"/>
        <end position="51"/>
    </location>
</feature>
<evidence type="ECO:0008006" key="8">
    <source>
        <dbReference type="Google" id="ProtNLM"/>
    </source>
</evidence>
<dbReference type="GO" id="GO:0007189">
    <property type="term" value="P:adenylate cyclase-activating G protein-coupled receptor signaling pathway"/>
    <property type="evidence" value="ECO:0007669"/>
    <property type="project" value="TreeGrafter"/>
</dbReference>
<evidence type="ECO:0000256" key="4">
    <source>
        <dbReference type="ARBA" id="ARBA00023136"/>
    </source>
</evidence>
<feature type="transmembrane region" description="Helical" evidence="5">
    <location>
        <begin position="289"/>
        <end position="309"/>
    </location>
</feature>
<dbReference type="PANTHER" id="PTHR23112">
    <property type="entry name" value="G PROTEIN-COUPLED RECEPTOR 157-RELATED"/>
    <property type="match status" value="1"/>
</dbReference>
<keyword evidence="2 5" id="KW-0812">Transmembrane</keyword>
<dbReference type="GO" id="GO:0005886">
    <property type="term" value="C:plasma membrane"/>
    <property type="evidence" value="ECO:0007669"/>
    <property type="project" value="TreeGrafter"/>
</dbReference>
<dbReference type="PANTHER" id="PTHR23112:SF37">
    <property type="entry name" value="G PROTEIN-COUPLED RECEPTOR GPR1"/>
    <property type="match status" value="1"/>
</dbReference>
<dbReference type="AlphaFoldDB" id="A0AAD7F4M9"/>
<evidence type="ECO:0000256" key="3">
    <source>
        <dbReference type="ARBA" id="ARBA00022989"/>
    </source>
</evidence>
<evidence type="ECO:0000256" key="2">
    <source>
        <dbReference type="ARBA" id="ARBA00022692"/>
    </source>
</evidence>
<comment type="subcellular location">
    <subcellularLocation>
        <location evidence="1">Membrane</location>
        <topology evidence="1">Multi-pass membrane protein</topology>
    </subcellularLocation>
</comment>
<protein>
    <recommendedName>
        <fullName evidence="8">Glucose receptor Git3 N-terminal domain-containing protein</fullName>
    </recommendedName>
</protein>
<feature type="transmembrane region" description="Helical" evidence="5">
    <location>
        <begin position="259"/>
        <end position="277"/>
    </location>
</feature>
<feature type="transmembrane region" description="Helical" evidence="5">
    <location>
        <begin position="72"/>
        <end position="92"/>
    </location>
</feature>
<dbReference type="EMBL" id="JARIHO010000002">
    <property type="protein sequence ID" value="KAJ7366126.1"/>
    <property type="molecule type" value="Genomic_DNA"/>
</dbReference>
<feature type="transmembrane region" description="Helical" evidence="5">
    <location>
        <begin position="201"/>
        <end position="222"/>
    </location>
</feature>
<accession>A0AAD7F4M9</accession>
<evidence type="ECO:0000313" key="6">
    <source>
        <dbReference type="EMBL" id="KAJ7366126.1"/>
    </source>
</evidence>
<dbReference type="Proteomes" id="UP001218218">
    <property type="component" value="Unassembled WGS sequence"/>
</dbReference>
<reference evidence="6" key="1">
    <citation type="submission" date="2023-03" db="EMBL/GenBank/DDBJ databases">
        <title>Massive genome expansion in bonnet fungi (Mycena s.s.) driven by repeated elements and novel gene families across ecological guilds.</title>
        <authorList>
            <consortium name="Lawrence Berkeley National Laboratory"/>
            <person name="Harder C.B."/>
            <person name="Miyauchi S."/>
            <person name="Viragh M."/>
            <person name="Kuo A."/>
            <person name="Thoen E."/>
            <person name="Andreopoulos B."/>
            <person name="Lu D."/>
            <person name="Skrede I."/>
            <person name="Drula E."/>
            <person name="Henrissat B."/>
            <person name="Morin E."/>
            <person name="Kohler A."/>
            <person name="Barry K."/>
            <person name="LaButti K."/>
            <person name="Morin E."/>
            <person name="Salamov A."/>
            <person name="Lipzen A."/>
            <person name="Mereny Z."/>
            <person name="Hegedus B."/>
            <person name="Baldrian P."/>
            <person name="Stursova M."/>
            <person name="Weitz H."/>
            <person name="Taylor A."/>
            <person name="Grigoriev I.V."/>
            <person name="Nagy L.G."/>
            <person name="Martin F."/>
            <person name="Kauserud H."/>
        </authorList>
    </citation>
    <scope>NUCLEOTIDE SEQUENCE</scope>
    <source>
        <strain evidence="6">CBHHK002</strain>
    </source>
</reference>
<gene>
    <name evidence="6" type="ORF">DFH08DRAFT_833553</name>
</gene>
<evidence type="ECO:0000256" key="1">
    <source>
        <dbReference type="ARBA" id="ARBA00004141"/>
    </source>
</evidence>
<dbReference type="GO" id="GO:0004930">
    <property type="term" value="F:G protein-coupled receptor activity"/>
    <property type="evidence" value="ECO:0007669"/>
    <property type="project" value="TreeGrafter"/>
</dbReference>
<proteinExistence type="predicted"/>
<keyword evidence="7" id="KW-1185">Reference proteome</keyword>
<organism evidence="6 7">
    <name type="scientific">Mycena albidolilacea</name>
    <dbReference type="NCBI Taxonomy" id="1033008"/>
    <lineage>
        <taxon>Eukaryota</taxon>
        <taxon>Fungi</taxon>
        <taxon>Dikarya</taxon>
        <taxon>Basidiomycota</taxon>
        <taxon>Agaricomycotina</taxon>
        <taxon>Agaricomycetes</taxon>
        <taxon>Agaricomycetidae</taxon>
        <taxon>Agaricales</taxon>
        <taxon>Marasmiineae</taxon>
        <taxon>Mycenaceae</taxon>
        <taxon>Mycena</taxon>
    </lineage>
</organism>
<dbReference type="SUPFAM" id="SSF81321">
    <property type="entry name" value="Family A G protein-coupled receptor-like"/>
    <property type="match status" value="1"/>
</dbReference>
<sequence>MSETTQPLPDGGQMILQVNYTSWEAHGITVLVVVSCLSLIAVFGLLAAIALSAFNTRSTPTHQQHLFLRTHAAAYLISLLICDMIQSVASIMNARWILDMAVETGTLCVIQGAMKQISDVGLSFWTFVIALHTFCLVVLGITPRPYVLVMTLIAGWSGLGLLALTGPAVLDTTHRGPFYGISGYWCWITQEYVVERATLDYMFMFMAGTSSFVLYSVVFLRMRGNVMITGKRVMFSKTSNEGLGQEVESRTMSVARKMFLYPVAYTVVILPIAAARFSDWAGKDVPFDVTIFCDTVFLLSGIVNVTLFTTTRRILPPGSIKLPRFRVEKRAISRPQITTEYDLESGSLSSHQVSGTYTLKKYLSIDSTEEGPSGIQAPPALKEVIPSS</sequence>
<feature type="transmembrane region" description="Helical" evidence="5">
    <location>
        <begin position="148"/>
        <end position="170"/>
    </location>
</feature>
<evidence type="ECO:0000313" key="7">
    <source>
        <dbReference type="Proteomes" id="UP001218218"/>
    </source>
</evidence>
<comment type="caution">
    <text evidence="6">The sequence shown here is derived from an EMBL/GenBank/DDBJ whole genome shotgun (WGS) entry which is preliminary data.</text>
</comment>